<evidence type="ECO:0000313" key="3">
    <source>
        <dbReference type="EMBL" id="CAH2088818.1"/>
    </source>
</evidence>
<organism evidence="3 4">
    <name type="scientific">Euphydryas editha</name>
    <name type="common">Edith's checkerspot</name>
    <dbReference type="NCBI Taxonomy" id="104508"/>
    <lineage>
        <taxon>Eukaryota</taxon>
        <taxon>Metazoa</taxon>
        <taxon>Ecdysozoa</taxon>
        <taxon>Arthropoda</taxon>
        <taxon>Hexapoda</taxon>
        <taxon>Insecta</taxon>
        <taxon>Pterygota</taxon>
        <taxon>Neoptera</taxon>
        <taxon>Endopterygota</taxon>
        <taxon>Lepidoptera</taxon>
        <taxon>Glossata</taxon>
        <taxon>Ditrysia</taxon>
        <taxon>Papilionoidea</taxon>
        <taxon>Nymphalidae</taxon>
        <taxon>Nymphalinae</taxon>
        <taxon>Euphydryas</taxon>
    </lineage>
</organism>
<name>A0AAU9TSF3_EUPED</name>
<accession>A0AAU9TSF3</accession>
<proteinExistence type="predicted"/>
<keyword evidence="1" id="KW-0812">Transmembrane</keyword>
<comment type="caution">
    <text evidence="3">The sequence shown here is derived from an EMBL/GenBank/DDBJ whole genome shotgun (WGS) entry which is preliminary data.</text>
</comment>
<keyword evidence="1" id="KW-1133">Transmembrane helix</keyword>
<keyword evidence="1" id="KW-0472">Membrane</keyword>
<feature type="transmembrane region" description="Helical" evidence="1">
    <location>
        <begin position="208"/>
        <end position="232"/>
    </location>
</feature>
<dbReference type="Proteomes" id="UP001153954">
    <property type="component" value="Unassembled WGS sequence"/>
</dbReference>
<evidence type="ECO:0000256" key="1">
    <source>
        <dbReference type="SAM" id="Phobius"/>
    </source>
</evidence>
<gene>
    <name evidence="2" type="ORF">EEDITHA_LOCUS4489</name>
    <name evidence="3" type="ORF">EEDITHA_LOCUS4943</name>
</gene>
<evidence type="ECO:0000313" key="4">
    <source>
        <dbReference type="Proteomes" id="UP001153954"/>
    </source>
</evidence>
<evidence type="ECO:0000313" key="2">
    <source>
        <dbReference type="EMBL" id="CAH2088318.1"/>
    </source>
</evidence>
<keyword evidence="4" id="KW-1185">Reference proteome</keyword>
<dbReference type="AlphaFoldDB" id="A0AAU9TSF3"/>
<protein>
    <submittedName>
        <fullName evidence="3">Uncharacterized protein</fullName>
    </submittedName>
</protein>
<dbReference type="EMBL" id="CAKOGL010000007">
    <property type="protein sequence ID" value="CAH2088318.1"/>
    <property type="molecule type" value="Genomic_DNA"/>
</dbReference>
<reference evidence="3" key="1">
    <citation type="submission" date="2022-03" db="EMBL/GenBank/DDBJ databases">
        <authorList>
            <person name="Tunstrom K."/>
        </authorList>
    </citation>
    <scope>NUCLEOTIDE SEQUENCE</scope>
</reference>
<sequence>MNVVSNLKNKLSHLPHPSWGLWGVKSELKPLGILHKSTDAEFSHRVRTDPVVGRAFKIKLGAFLGIKFASVVAALVTLEAMRKAKTGCFRFEFKGGKLIDMCKVSSCSCLSGGVSTDSTFVKICDRSKLQPEQLAPPSCNESSGPCVRCDYSALPESDEYINPETIPDGIVYSCETPTLAQVFGEVVGKTVSKVEAGVENTVATVGQIVGWILAVLPILGLVVIGVGLFKVFQRLPSDHDHKELVRNEYIHQ</sequence>
<dbReference type="EMBL" id="CAKOGL010000007">
    <property type="protein sequence ID" value="CAH2088818.1"/>
    <property type="molecule type" value="Genomic_DNA"/>
</dbReference>